<dbReference type="SMART" id="SM00954">
    <property type="entry name" value="RelA_SpoT"/>
    <property type="match status" value="1"/>
</dbReference>
<dbReference type="SUPFAM" id="SSF81301">
    <property type="entry name" value="Nucleotidyltransferase"/>
    <property type="match status" value="1"/>
</dbReference>
<protein>
    <recommendedName>
        <fullName evidence="3">RelA/SpoT domain-containing protein</fullName>
    </recommendedName>
</protein>
<dbReference type="PANTHER" id="PTHR21262">
    <property type="entry name" value="GUANOSINE-3',5'-BIS DIPHOSPHATE 3'-PYROPHOSPHOHYDROLASE"/>
    <property type="match status" value="1"/>
</dbReference>
<dbReference type="GO" id="GO:0005886">
    <property type="term" value="C:plasma membrane"/>
    <property type="evidence" value="ECO:0007669"/>
    <property type="project" value="TreeGrafter"/>
</dbReference>
<dbReference type="Gene3D" id="3.30.460.10">
    <property type="entry name" value="Beta Polymerase, domain 2"/>
    <property type="match status" value="1"/>
</dbReference>
<dbReference type="EMBL" id="PCVG01000017">
    <property type="protein sequence ID" value="PIQ68948.1"/>
    <property type="molecule type" value="Genomic_DNA"/>
</dbReference>
<dbReference type="InterPro" id="IPR012676">
    <property type="entry name" value="TGS-like"/>
</dbReference>
<dbReference type="Pfam" id="PF02824">
    <property type="entry name" value="TGS"/>
    <property type="match status" value="1"/>
</dbReference>
<keyword evidence="2" id="KW-0175">Coiled coil</keyword>
<dbReference type="SUPFAM" id="SSF81271">
    <property type="entry name" value="TGS-like"/>
    <property type="match status" value="1"/>
</dbReference>
<dbReference type="InterPro" id="IPR007685">
    <property type="entry name" value="RelA_SpoT"/>
</dbReference>
<accession>A0A2H0KCG0</accession>
<evidence type="ECO:0000256" key="1">
    <source>
        <dbReference type="ARBA" id="ARBA00007476"/>
    </source>
</evidence>
<dbReference type="FunFam" id="3.10.20.30:FF:000002">
    <property type="entry name" value="GTP pyrophosphokinase (RelA/SpoT)"/>
    <property type="match status" value="1"/>
</dbReference>
<dbReference type="GO" id="GO:0015969">
    <property type="term" value="P:guanosine tetraphosphate metabolic process"/>
    <property type="evidence" value="ECO:0007669"/>
    <property type="project" value="InterPro"/>
</dbReference>
<dbReference type="Gene3D" id="3.10.20.30">
    <property type="match status" value="1"/>
</dbReference>
<evidence type="ECO:0000313" key="5">
    <source>
        <dbReference type="Proteomes" id="UP000229342"/>
    </source>
</evidence>
<dbReference type="Pfam" id="PF04607">
    <property type="entry name" value="RelA_SpoT"/>
    <property type="match status" value="1"/>
</dbReference>
<dbReference type="AlphaFoldDB" id="A0A2H0KCG0"/>
<feature type="coiled-coil region" evidence="2">
    <location>
        <begin position="197"/>
        <end position="224"/>
    </location>
</feature>
<dbReference type="Proteomes" id="UP000229342">
    <property type="component" value="Unassembled WGS sequence"/>
</dbReference>
<reference evidence="4 5" key="1">
    <citation type="submission" date="2017-09" db="EMBL/GenBank/DDBJ databases">
        <title>Depth-based differentiation of microbial function through sediment-hosted aquifers and enrichment of novel symbionts in the deep terrestrial subsurface.</title>
        <authorList>
            <person name="Probst A.J."/>
            <person name="Ladd B."/>
            <person name="Jarett J.K."/>
            <person name="Geller-Mcgrath D.E."/>
            <person name="Sieber C.M."/>
            <person name="Emerson J.B."/>
            <person name="Anantharaman K."/>
            <person name="Thomas B.C."/>
            <person name="Malmstrom R."/>
            <person name="Stieglmeier M."/>
            <person name="Klingl A."/>
            <person name="Woyke T."/>
            <person name="Ryan C.M."/>
            <person name="Banfield J.F."/>
        </authorList>
    </citation>
    <scope>NUCLEOTIDE SEQUENCE [LARGE SCALE GENOMIC DNA]</scope>
    <source>
        <strain evidence="4">CG11_big_fil_rev_8_21_14_0_20_46_11</strain>
    </source>
</reference>
<dbReference type="CDD" id="cd05399">
    <property type="entry name" value="NT_Rel-Spo_like"/>
    <property type="match status" value="1"/>
</dbReference>
<dbReference type="Pfam" id="PF13328">
    <property type="entry name" value="HD_4"/>
    <property type="match status" value="1"/>
</dbReference>
<dbReference type="InterPro" id="IPR043519">
    <property type="entry name" value="NT_sf"/>
</dbReference>
<evidence type="ECO:0000259" key="3">
    <source>
        <dbReference type="SMART" id="SM00954"/>
    </source>
</evidence>
<dbReference type="Gene3D" id="1.10.3210.10">
    <property type="entry name" value="Hypothetical protein af1432"/>
    <property type="match status" value="1"/>
</dbReference>
<name>A0A2H0KCG0_9BACT</name>
<evidence type="ECO:0000313" key="4">
    <source>
        <dbReference type="EMBL" id="PIQ68948.1"/>
    </source>
</evidence>
<evidence type="ECO:0000256" key="2">
    <source>
        <dbReference type="SAM" id="Coils"/>
    </source>
</evidence>
<feature type="domain" description="RelA/SpoT" evidence="3">
    <location>
        <begin position="234"/>
        <end position="344"/>
    </location>
</feature>
<organism evidence="4 5">
    <name type="scientific">Candidatus Taylorbacteria bacterium CG11_big_fil_rev_8_21_14_0_20_46_11</name>
    <dbReference type="NCBI Taxonomy" id="1975025"/>
    <lineage>
        <taxon>Bacteria</taxon>
        <taxon>Candidatus Tayloriibacteriota</taxon>
    </lineage>
</organism>
<dbReference type="InterPro" id="IPR004095">
    <property type="entry name" value="TGS"/>
</dbReference>
<proteinExistence type="inferred from homology"/>
<comment type="similarity">
    <text evidence="1">Belongs to the RelA/SpoT family.</text>
</comment>
<dbReference type="InterPro" id="IPR012675">
    <property type="entry name" value="Beta-grasp_dom_sf"/>
</dbReference>
<dbReference type="PANTHER" id="PTHR21262:SF31">
    <property type="entry name" value="GTP PYROPHOSPHOKINASE"/>
    <property type="match status" value="1"/>
</dbReference>
<sequence>MVPLKEIILATRSLDDDKKALIGKAYTFVEKVHKNNSRHYSTDIITDHISRVALILAHLGMAHESIITGLLHHILREGNATLEEIQAEFGEGVALLVERATVLRDIKYYRGMKHVESLRKLFVASAKDIRILIIKLADRLDSMRHLHLNNAHHKRIARETMEMYVPIAYRLGLRGMTKELEDLAFRYLDPKTYNHLKAVIQKERKVHEKQLDSLRQSLEGLLSTSAVREPRIDTRLKGIYSLYTKMLRRENDIRRVYDLLAIRICVKTIEECYSVLGIIHSYWRPLPGRIKDYIASPKTNGYKGLHTTIFAGNGMIVEVQIRTHQMHDQAEYGLASHIAYKERAKGTKDPYYSWFNQFLTPDNKKGTDTRQFSYIPDWLKEIVHMHADTINESQIITVLRSDFFQKRMFVFDIKGDVVDLPLSATVIDFAFELDPALGRHLQDAKVNGTFAPLTTELHNGDIVEILTGKALKPDRQWLASTKTALARREIEDFLFSDST</sequence>
<dbReference type="SUPFAM" id="SSF109604">
    <property type="entry name" value="HD-domain/PDEase-like"/>
    <property type="match status" value="1"/>
</dbReference>
<gene>
    <name evidence="4" type="ORF">COV91_01320</name>
</gene>
<comment type="caution">
    <text evidence="4">The sequence shown here is derived from an EMBL/GenBank/DDBJ whole genome shotgun (WGS) entry which is preliminary data.</text>
</comment>